<evidence type="ECO:0000313" key="3">
    <source>
        <dbReference type="EMBL" id="GMR45937.1"/>
    </source>
</evidence>
<organism evidence="3 4">
    <name type="scientific">Pristionchus mayeri</name>
    <dbReference type="NCBI Taxonomy" id="1317129"/>
    <lineage>
        <taxon>Eukaryota</taxon>
        <taxon>Metazoa</taxon>
        <taxon>Ecdysozoa</taxon>
        <taxon>Nematoda</taxon>
        <taxon>Chromadorea</taxon>
        <taxon>Rhabditida</taxon>
        <taxon>Rhabditina</taxon>
        <taxon>Diplogasteromorpha</taxon>
        <taxon>Diplogasteroidea</taxon>
        <taxon>Neodiplogasteridae</taxon>
        <taxon>Pristionchus</taxon>
    </lineage>
</organism>
<dbReference type="EMBL" id="BTRK01000004">
    <property type="protein sequence ID" value="GMR45937.1"/>
    <property type="molecule type" value="Genomic_DNA"/>
</dbReference>
<protein>
    <recommendedName>
        <fullName evidence="5">Secreted protein</fullName>
    </recommendedName>
</protein>
<feature type="chain" id="PRO_5042815384" description="Secreted protein" evidence="2">
    <location>
        <begin position="31"/>
        <end position="77"/>
    </location>
</feature>
<reference evidence="4" key="1">
    <citation type="submission" date="2022-10" db="EMBL/GenBank/DDBJ databases">
        <title>Genome assembly of Pristionchus species.</title>
        <authorList>
            <person name="Yoshida K."/>
            <person name="Sommer R.J."/>
        </authorList>
    </citation>
    <scope>NUCLEOTIDE SEQUENCE [LARGE SCALE GENOMIC DNA]</scope>
    <source>
        <strain evidence="4">RS5460</strain>
    </source>
</reference>
<dbReference type="Proteomes" id="UP001328107">
    <property type="component" value="Unassembled WGS sequence"/>
</dbReference>
<evidence type="ECO:0000313" key="4">
    <source>
        <dbReference type="Proteomes" id="UP001328107"/>
    </source>
</evidence>
<evidence type="ECO:0008006" key="5">
    <source>
        <dbReference type="Google" id="ProtNLM"/>
    </source>
</evidence>
<feature type="signal peptide" evidence="2">
    <location>
        <begin position="1"/>
        <end position="30"/>
    </location>
</feature>
<dbReference type="AlphaFoldDB" id="A0AAN5CK84"/>
<name>A0AAN5CK84_9BILA</name>
<sequence>MIFAGDLFRFHPNVLCKFLLLAVLLLYMCASDTGETGAETGDTRSDSTSESADSSLYSVSRIACSSMEGRRDEAASR</sequence>
<accession>A0AAN5CK84</accession>
<comment type="caution">
    <text evidence="3">The sequence shown here is derived from an EMBL/GenBank/DDBJ whole genome shotgun (WGS) entry which is preliminary data.</text>
</comment>
<keyword evidence="4" id="KW-1185">Reference proteome</keyword>
<evidence type="ECO:0000256" key="2">
    <source>
        <dbReference type="SAM" id="SignalP"/>
    </source>
</evidence>
<evidence type="ECO:0000256" key="1">
    <source>
        <dbReference type="SAM" id="MobiDB-lite"/>
    </source>
</evidence>
<gene>
    <name evidence="3" type="ORF">PMAYCL1PPCAC_16132</name>
</gene>
<feature type="region of interest" description="Disordered" evidence="1">
    <location>
        <begin position="34"/>
        <end position="56"/>
    </location>
</feature>
<proteinExistence type="predicted"/>
<keyword evidence="2" id="KW-0732">Signal</keyword>